<dbReference type="CDD" id="cd00063">
    <property type="entry name" value="FN3"/>
    <property type="match status" value="1"/>
</dbReference>
<gene>
    <name evidence="10" type="ORF">ACFFGN_02325</name>
</gene>
<sequence length="734" mass="77942">MPHLSARSGPSRRLRAGLATAVAAALVPAGLTAALPATASGVPAASAQVQQAVTAPARTTATGTTTTGTTAAGTTAATSAVPVTGAATAAQAATTAGRPKAADKPYMGWSSWSLQSTNYPGVNPDGPGSFITEKNILAQAKAMATKLKPFGYEYINIDAGWQLGGDEWGRPVANTKRFPRGMKAVGEDIHALGLKFGIYTVVGLGKDVYNEGNMPIYGTTDCFSRDIVYPDLRTTNGWDMSYKINYASPCAQKYVDSIVQTFADWKVDFIKMDGVGPGSFRGGENYDNREDVEAWYRSVQNSGREMLYTLSWSMSHKYVEDWKANSHGWRIDTDVECYCDTIVRWDSSVKQRWWDVVQWIDDTGPGAWNNLDAVIVGNAEMDGLTEAERQSHMTFWAIQAAPLYSGDDLTKLDAYGLKLLTNREVIAINQAGRPARPLSQSSLQQTWYTKNADGSTTVALFNLGDQPATVTGKFDELGITGSAKVRDIWAGQNLGSVSGQVSATLPVHGSKLYKITPNNPHTLAKPSGVQATDVSRTTASLSWDASPGATSYRVYAGGRELARVTAPKATVTGLAPATAYKFEVKAVSNGRSSAASAPLDLTTSKNGGPVKYEAEADTNPRTGNAGVSGCAACSGGNKVGNLGGDATVTLTDLTVPVAGTYLLKIAYTDGDSSRQGILTVNDTTPYWVNFHGTGDNDWGTPQTTVQRVELKAGANTIKVSNPGGYMADIDYIIV</sequence>
<dbReference type="RefSeq" id="WP_380043556.1">
    <property type="nucleotide sequence ID" value="NZ_JBHLTC010000001.1"/>
</dbReference>
<evidence type="ECO:0000256" key="4">
    <source>
        <dbReference type="ARBA" id="ARBA00023295"/>
    </source>
</evidence>
<evidence type="ECO:0000256" key="3">
    <source>
        <dbReference type="ARBA" id="ARBA00022801"/>
    </source>
</evidence>
<dbReference type="Gene3D" id="3.20.20.70">
    <property type="entry name" value="Aldolase class I"/>
    <property type="match status" value="1"/>
</dbReference>
<reference evidence="10 11" key="1">
    <citation type="submission" date="2024-09" db="EMBL/GenBank/DDBJ databases">
        <authorList>
            <person name="Sun Q."/>
            <person name="Mori K."/>
        </authorList>
    </citation>
    <scope>NUCLEOTIDE SEQUENCE [LARGE SCALE GENOMIC DNA]</scope>
    <source>
        <strain evidence="10 11">CGMCC 1.15906</strain>
    </source>
</reference>
<dbReference type="Gene3D" id="2.60.120.260">
    <property type="entry name" value="Galactose-binding domain-like"/>
    <property type="match status" value="1"/>
</dbReference>
<evidence type="ECO:0000313" key="11">
    <source>
        <dbReference type="Proteomes" id="UP001589890"/>
    </source>
</evidence>
<dbReference type="PANTHER" id="PTHR11452">
    <property type="entry name" value="ALPHA-GALACTOSIDASE/ALPHA-N-ACETYLGALACTOSAMINIDASE"/>
    <property type="match status" value="1"/>
</dbReference>
<keyword evidence="2 7" id="KW-0732">Signal</keyword>
<evidence type="ECO:0000256" key="5">
    <source>
        <dbReference type="ARBA" id="ARBA00023326"/>
    </source>
</evidence>
<dbReference type="CDD" id="cd14792">
    <property type="entry name" value="GH27"/>
    <property type="match status" value="1"/>
</dbReference>
<evidence type="ECO:0000256" key="1">
    <source>
        <dbReference type="ARBA" id="ARBA00009743"/>
    </source>
</evidence>
<evidence type="ECO:0000259" key="8">
    <source>
        <dbReference type="PROSITE" id="PS50853"/>
    </source>
</evidence>
<keyword evidence="11" id="KW-1185">Reference proteome</keyword>
<dbReference type="SUPFAM" id="SSF49785">
    <property type="entry name" value="Galactose-binding domain-like"/>
    <property type="match status" value="1"/>
</dbReference>
<feature type="signal peptide" evidence="7">
    <location>
        <begin position="1"/>
        <end position="39"/>
    </location>
</feature>
<dbReference type="Gene3D" id="2.60.40.1180">
    <property type="entry name" value="Golgi alpha-mannosidase II"/>
    <property type="match status" value="1"/>
</dbReference>
<dbReference type="InterPro" id="IPR005084">
    <property type="entry name" value="CBM6"/>
</dbReference>
<dbReference type="Pfam" id="PF16499">
    <property type="entry name" value="Melibiase_2"/>
    <property type="match status" value="2"/>
</dbReference>
<dbReference type="Gene3D" id="2.60.40.10">
    <property type="entry name" value="Immunoglobulins"/>
    <property type="match status" value="1"/>
</dbReference>
<dbReference type="SUPFAM" id="SSF49265">
    <property type="entry name" value="Fibronectin type III"/>
    <property type="match status" value="1"/>
</dbReference>
<comment type="similarity">
    <text evidence="1 6">Belongs to the glycosyl hydrolase 27 family.</text>
</comment>
<dbReference type="InterPro" id="IPR008979">
    <property type="entry name" value="Galactose-bd-like_sf"/>
</dbReference>
<dbReference type="Pfam" id="PF00041">
    <property type="entry name" value="fn3"/>
    <property type="match status" value="1"/>
</dbReference>
<dbReference type="PROSITE" id="PS51175">
    <property type="entry name" value="CBM6"/>
    <property type="match status" value="1"/>
</dbReference>
<dbReference type="InterPro" id="IPR013785">
    <property type="entry name" value="Aldolase_TIM"/>
</dbReference>
<feature type="domain" description="CBM6" evidence="9">
    <location>
        <begin position="610"/>
        <end position="734"/>
    </location>
</feature>
<dbReference type="SUPFAM" id="SSF51445">
    <property type="entry name" value="(Trans)glycosidases"/>
    <property type="match status" value="1"/>
</dbReference>
<dbReference type="InterPro" id="IPR013780">
    <property type="entry name" value="Glyco_hydro_b"/>
</dbReference>
<accession>A0ABV6QF98</accession>
<feature type="chain" id="PRO_5046358749" description="Alpha-galactosidase" evidence="7">
    <location>
        <begin position="40"/>
        <end position="734"/>
    </location>
</feature>
<dbReference type="SMART" id="SM00060">
    <property type="entry name" value="FN3"/>
    <property type="match status" value="1"/>
</dbReference>
<dbReference type="SUPFAM" id="SSF51011">
    <property type="entry name" value="Glycosyl hydrolase domain"/>
    <property type="match status" value="1"/>
</dbReference>
<dbReference type="CDD" id="cd04081">
    <property type="entry name" value="CBM35_galactosidase-like"/>
    <property type="match status" value="1"/>
</dbReference>
<organism evidence="10 11">
    <name type="scientific">Kribbella deserti</name>
    <dbReference type="NCBI Taxonomy" id="1926257"/>
    <lineage>
        <taxon>Bacteria</taxon>
        <taxon>Bacillati</taxon>
        <taxon>Actinomycetota</taxon>
        <taxon>Actinomycetes</taxon>
        <taxon>Propionibacteriales</taxon>
        <taxon>Kribbellaceae</taxon>
        <taxon>Kribbella</taxon>
    </lineage>
</organism>
<evidence type="ECO:0000256" key="7">
    <source>
        <dbReference type="SAM" id="SignalP"/>
    </source>
</evidence>
<dbReference type="InterPro" id="IPR017853">
    <property type="entry name" value="GH"/>
</dbReference>
<evidence type="ECO:0000256" key="2">
    <source>
        <dbReference type="ARBA" id="ARBA00022729"/>
    </source>
</evidence>
<keyword evidence="3 6" id="KW-0378">Hydrolase</keyword>
<proteinExistence type="inferred from homology"/>
<name>A0ABV6QF98_9ACTN</name>
<protein>
    <recommendedName>
        <fullName evidence="6">Alpha-galactosidase</fullName>
        <ecNumber evidence="6">3.2.1.22</ecNumber>
    </recommendedName>
    <alternativeName>
        <fullName evidence="6">Melibiase</fullName>
    </alternativeName>
</protein>
<dbReference type="InterPro" id="IPR002241">
    <property type="entry name" value="Glyco_hydro_27"/>
</dbReference>
<evidence type="ECO:0000259" key="9">
    <source>
        <dbReference type="PROSITE" id="PS51175"/>
    </source>
</evidence>
<dbReference type="Proteomes" id="UP001589890">
    <property type="component" value="Unassembled WGS sequence"/>
</dbReference>
<dbReference type="InterPro" id="IPR013783">
    <property type="entry name" value="Ig-like_fold"/>
</dbReference>
<dbReference type="PROSITE" id="PS50853">
    <property type="entry name" value="FN3"/>
    <property type="match status" value="1"/>
</dbReference>
<comment type="catalytic activity">
    <reaction evidence="6">
        <text>Hydrolysis of terminal, non-reducing alpha-D-galactose residues in alpha-D-galactosides, including galactose oligosaccharides, galactomannans and galactolipids.</text>
        <dbReference type="EC" id="3.2.1.22"/>
    </reaction>
</comment>
<dbReference type="InterPro" id="IPR003961">
    <property type="entry name" value="FN3_dom"/>
</dbReference>
<dbReference type="EC" id="3.2.1.22" evidence="6"/>
<dbReference type="EMBL" id="JBHLTC010000001">
    <property type="protein sequence ID" value="MFC0622878.1"/>
    <property type="molecule type" value="Genomic_DNA"/>
</dbReference>
<keyword evidence="6" id="KW-1015">Disulfide bond</keyword>
<dbReference type="PRINTS" id="PR00740">
    <property type="entry name" value="GLHYDRLASE27"/>
</dbReference>
<dbReference type="InterPro" id="IPR036116">
    <property type="entry name" value="FN3_sf"/>
</dbReference>
<evidence type="ECO:0000256" key="6">
    <source>
        <dbReference type="RuleBase" id="RU361168"/>
    </source>
</evidence>
<comment type="caution">
    <text evidence="10">The sequence shown here is derived from an EMBL/GenBank/DDBJ whole genome shotgun (WGS) entry which is preliminary data.</text>
</comment>
<feature type="domain" description="Fibronectin type-III" evidence="8">
    <location>
        <begin position="525"/>
        <end position="606"/>
    </location>
</feature>
<keyword evidence="5" id="KW-0624">Polysaccharide degradation</keyword>
<keyword evidence="4 6" id="KW-0326">Glycosidase</keyword>
<dbReference type="Pfam" id="PF17801">
    <property type="entry name" value="Melibiase_C"/>
    <property type="match status" value="1"/>
</dbReference>
<dbReference type="InterPro" id="IPR041233">
    <property type="entry name" value="Melibiase_C"/>
</dbReference>
<dbReference type="Pfam" id="PF16990">
    <property type="entry name" value="CBM_35"/>
    <property type="match status" value="1"/>
</dbReference>
<keyword evidence="5" id="KW-0119">Carbohydrate metabolism</keyword>
<evidence type="ECO:0000313" key="10">
    <source>
        <dbReference type="EMBL" id="MFC0622878.1"/>
    </source>
</evidence>
<dbReference type="PANTHER" id="PTHR11452:SF75">
    <property type="entry name" value="ALPHA-GALACTOSIDASE MEL1"/>
    <property type="match status" value="1"/>
</dbReference>